<evidence type="ECO:0000256" key="3">
    <source>
        <dbReference type="ARBA" id="ARBA00023170"/>
    </source>
</evidence>
<evidence type="ECO:0000256" key="2">
    <source>
        <dbReference type="ARBA" id="ARBA00023163"/>
    </source>
</evidence>
<dbReference type="SUPFAM" id="SSF48508">
    <property type="entry name" value="Nuclear receptor ligand-binding domain"/>
    <property type="match status" value="1"/>
</dbReference>
<organism evidence="5 6">
    <name type="scientific">Caenorhabditis tropicalis</name>
    <dbReference type="NCBI Taxonomy" id="1561998"/>
    <lineage>
        <taxon>Eukaryota</taxon>
        <taxon>Metazoa</taxon>
        <taxon>Ecdysozoa</taxon>
        <taxon>Nematoda</taxon>
        <taxon>Chromadorea</taxon>
        <taxon>Rhabditida</taxon>
        <taxon>Rhabditina</taxon>
        <taxon>Rhabditomorpha</taxon>
        <taxon>Rhabditoidea</taxon>
        <taxon>Rhabditidae</taxon>
        <taxon>Peloderinae</taxon>
        <taxon>Caenorhabditis</taxon>
    </lineage>
</organism>
<name>A0A1I7T9L1_9PELO</name>
<dbReference type="WBParaSite" id="Csp11.Scaffold556.g3773.t1">
    <property type="protein sequence ID" value="Csp11.Scaffold556.g3773.t1"/>
    <property type="gene ID" value="Csp11.Scaffold556.g3773"/>
</dbReference>
<protein>
    <submittedName>
        <fullName evidence="6">NR LBD domain-containing protein</fullName>
    </submittedName>
</protein>
<sequence length="204" mass="24095">MDAELLWNLGEVIFPDLLTLRNTDKESLICNFFPRWILMESSIDYGINNDYYSNLIRTGELDGWIINFYGSSDTNRLPDDEILKIFKPYWKYFYDEVAHPIIEKKFDKVECVALFLLILFDDAYTNISEESARLIQSLRKVILRELKGYQMDNENSEMRFLNVISTLILLEKGEQKFQEEVLICGLNNISLHDDFKTMMQVNKM</sequence>
<dbReference type="Proteomes" id="UP000095282">
    <property type="component" value="Unplaced"/>
</dbReference>
<keyword evidence="3" id="KW-0675">Receptor</keyword>
<feature type="domain" description="NR LBD" evidence="4">
    <location>
        <begin position="1"/>
        <end position="203"/>
    </location>
</feature>
<keyword evidence="2" id="KW-0804">Transcription</keyword>
<dbReference type="PANTHER" id="PTHR46800:SF5">
    <property type="entry name" value="NUCLEAR HORMONE RECEPTOR FAMILY"/>
    <property type="match status" value="1"/>
</dbReference>
<dbReference type="AlphaFoldDB" id="A0A1I7T9L1"/>
<dbReference type="InterPro" id="IPR000536">
    <property type="entry name" value="Nucl_hrmn_rcpt_lig-bd"/>
</dbReference>
<dbReference type="STRING" id="1561998.A0A1I7T9L1"/>
<dbReference type="eggNOG" id="KOG3575">
    <property type="taxonomic scope" value="Eukaryota"/>
</dbReference>
<dbReference type="InterPro" id="IPR035500">
    <property type="entry name" value="NHR-like_dom_sf"/>
</dbReference>
<dbReference type="PANTHER" id="PTHR46800">
    <property type="entry name" value="NUCLEAR HORMONE RECEPTOR FAMILY-RELATED-RELATED"/>
    <property type="match status" value="1"/>
</dbReference>
<dbReference type="Gene3D" id="1.10.565.10">
    <property type="entry name" value="Retinoid X Receptor"/>
    <property type="match status" value="1"/>
</dbReference>
<evidence type="ECO:0000259" key="4">
    <source>
        <dbReference type="PROSITE" id="PS51843"/>
    </source>
</evidence>
<dbReference type="SMART" id="SM00430">
    <property type="entry name" value="HOLI"/>
    <property type="match status" value="1"/>
</dbReference>
<accession>A0A1I7T9L1</accession>
<dbReference type="InterPro" id="IPR042936">
    <property type="entry name" value="Nhr-150"/>
</dbReference>
<evidence type="ECO:0000313" key="6">
    <source>
        <dbReference type="WBParaSite" id="Csp11.Scaffold556.g3773.t1"/>
    </source>
</evidence>
<proteinExistence type="predicted"/>
<keyword evidence="1" id="KW-0805">Transcription regulation</keyword>
<evidence type="ECO:0000256" key="1">
    <source>
        <dbReference type="ARBA" id="ARBA00023015"/>
    </source>
</evidence>
<evidence type="ECO:0000313" key="5">
    <source>
        <dbReference type="Proteomes" id="UP000095282"/>
    </source>
</evidence>
<reference evidence="6" key="1">
    <citation type="submission" date="2016-11" db="UniProtKB">
        <authorList>
            <consortium name="WormBaseParasite"/>
        </authorList>
    </citation>
    <scope>IDENTIFICATION</scope>
</reference>
<keyword evidence="5" id="KW-1185">Reference proteome</keyword>
<dbReference type="Pfam" id="PF00104">
    <property type="entry name" value="Hormone_recep"/>
    <property type="match status" value="1"/>
</dbReference>
<dbReference type="PROSITE" id="PS51843">
    <property type="entry name" value="NR_LBD"/>
    <property type="match status" value="1"/>
</dbReference>